<sequence length="82" mass="9548">MCIRNGMESADGARREFNIGRPCTWKGRLERHSSPASSPWRTFINISIQHPPDLTRDRVDTLHINHGNHRRQKVDFLLTSVR</sequence>
<organism evidence="1 2">
    <name type="scientific">Nesidiocoris tenuis</name>
    <dbReference type="NCBI Taxonomy" id="355587"/>
    <lineage>
        <taxon>Eukaryota</taxon>
        <taxon>Metazoa</taxon>
        <taxon>Ecdysozoa</taxon>
        <taxon>Arthropoda</taxon>
        <taxon>Hexapoda</taxon>
        <taxon>Insecta</taxon>
        <taxon>Pterygota</taxon>
        <taxon>Neoptera</taxon>
        <taxon>Paraneoptera</taxon>
        <taxon>Hemiptera</taxon>
        <taxon>Heteroptera</taxon>
        <taxon>Panheteroptera</taxon>
        <taxon>Cimicomorpha</taxon>
        <taxon>Miridae</taxon>
        <taxon>Dicyphina</taxon>
        <taxon>Nesidiocoris</taxon>
    </lineage>
</organism>
<protein>
    <submittedName>
        <fullName evidence="1">Uncharacterized protein</fullName>
    </submittedName>
</protein>
<evidence type="ECO:0000313" key="2">
    <source>
        <dbReference type="Proteomes" id="UP001307889"/>
    </source>
</evidence>
<dbReference type="Proteomes" id="UP001307889">
    <property type="component" value="Chromosome 10"/>
</dbReference>
<dbReference type="EMBL" id="AP028918">
    <property type="protein sequence ID" value="BES98992.1"/>
    <property type="molecule type" value="Genomic_DNA"/>
</dbReference>
<gene>
    <name evidence="1" type="ORF">NTJ_11808</name>
</gene>
<accession>A0ABN7B890</accession>
<evidence type="ECO:0000313" key="1">
    <source>
        <dbReference type="EMBL" id="BES98992.1"/>
    </source>
</evidence>
<reference evidence="1 2" key="1">
    <citation type="submission" date="2023-09" db="EMBL/GenBank/DDBJ databases">
        <title>Nesidiocoris tenuis whole genome shotgun sequence.</title>
        <authorList>
            <person name="Shibata T."/>
            <person name="Shimoda M."/>
            <person name="Kobayashi T."/>
            <person name="Uehara T."/>
        </authorList>
    </citation>
    <scope>NUCLEOTIDE SEQUENCE [LARGE SCALE GENOMIC DNA]</scope>
    <source>
        <strain evidence="1 2">Japan</strain>
    </source>
</reference>
<proteinExistence type="predicted"/>
<name>A0ABN7B890_9HEMI</name>
<keyword evidence="2" id="KW-1185">Reference proteome</keyword>